<dbReference type="Proteomes" id="UP001213799">
    <property type="component" value="Unassembled WGS sequence"/>
</dbReference>
<comment type="caution">
    <text evidence="1">The sequence shown here is derived from an EMBL/GenBank/DDBJ whole genome shotgun (WGS) entry which is preliminary data.</text>
</comment>
<dbReference type="GeneID" id="81589076"/>
<gene>
    <name evidence="1" type="ORF">N7537_007779</name>
</gene>
<name>A0AAD6GXT5_9EURO</name>
<dbReference type="RefSeq" id="XP_056750910.1">
    <property type="nucleotide sequence ID" value="XM_056898834.1"/>
</dbReference>
<dbReference type="AlphaFoldDB" id="A0AAD6GXT5"/>
<organism evidence="1 2">
    <name type="scientific">Penicillium hordei</name>
    <dbReference type="NCBI Taxonomy" id="40994"/>
    <lineage>
        <taxon>Eukaryota</taxon>
        <taxon>Fungi</taxon>
        <taxon>Dikarya</taxon>
        <taxon>Ascomycota</taxon>
        <taxon>Pezizomycotina</taxon>
        <taxon>Eurotiomycetes</taxon>
        <taxon>Eurotiomycetidae</taxon>
        <taxon>Eurotiales</taxon>
        <taxon>Aspergillaceae</taxon>
        <taxon>Penicillium</taxon>
    </lineage>
</organism>
<accession>A0AAD6GXT5</accession>
<proteinExistence type="predicted"/>
<keyword evidence="2" id="KW-1185">Reference proteome</keyword>
<reference evidence="1" key="1">
    <citation type="journal article" date="2023" name="IMA Fungus">
        <title>Comparative genomic study of the Penicillium genus elucidates a diverse pangenome and 15 lateral gene transfer events.</title>
        <authorList>
            <person name="Petersen C."/>
            <person name="Sorensen T."/>
            <person name="Nielsen M.R."/>
            <person name="Sondergaard T.E."/>
            <person name="Sorensen J.L."/>
            <person name="Fitzpatrick D.A."/>
            <person name="Frisvad J.C."/>
            <person name="Nielsen K.L."/>
        </authorList>
    </citation>
    <scope>NUCLEOTIDE SEQUENCE</scope>
    <source>
        <strain evidence="1">IBT 12815</strain>
    </source>
</reference>
<evidence type="ECO:0000313" key="1">
    <source>
        <dbReference type="EMBL" id="KAJ5597695.1"/>
    </source>
</evidence>
<evidence type="ECO:0000313" key="2">
    <source>
        <dbReference type="Proteomes" id="UP001213799"/>
    </source>
</evidence>
<sequence>MLTWEGFVQDIYVLVDAASLEYRARAELAQLVVVSARPASGRRGEQRKARIEENRYYIPLYRNKDYEGKDPAEEKAKVAQLIISALNTYHLVPFAQFQIMSEPIDEHSL</sequence>
<reference evidence="1" key="2">
    <citation type="submission" date="2023-01" db="EMBL/GenBank/DDBJ databases">
        <authorList>
            <person name="Petersen C."/>
        </authorList>
    </citation>
    <scope>NUCLEOTIDE SEQUENCE</scope>
    <source>
        <strain evidence="1">IBT 12815</strain>
    </source>
</reference>
<dbReference type="EMBL" id="JAQJAE010000004">
    <property type="protein sequence ID" value="KAJ5597695.1"/>
    <property type="molecule type" value="Genomic_DNA"/>
</dbReference>
<protein>
    <submittedName>
        <fullName evidence="1">Uncharacterized protein</fullName>
    </submittedName>
</protein>